<evidence type="ECO:0000256" key="1">
    <source>
        <dbReference type="ARBA" id="ARBA00004173"/>
    </source>
</evidence>
<keyword evidence="3" id="KW-0809">Transit peptide</keyword>
<accession>A0A8T9BRB2</accession>
<feature type="region of interest" description="Disordered" evidence="5">
    <location>
        <begin position="29"/>
        <end position="50"/>
    </location>
</feature>
<dbReference type="GO" id="GO:0003747">
    <property type="term" value="F:translation release factor activity"/>
    <property type="evidence" value="ECO:0007669"/>
    <property type="project" value="InterPro"/>
</dbReference>
<protein>
    <submittedName>
        <fullName evidence="7">Putative peptide chain release factor-like protein</fullName>
    </submittedName>
</protein>
<dbReference type="Gene3D" id="3.30.160.20">
    <property type="match status" value="1"/>
</dbReference>
<feature type="region of interest" description="Disordered" evidence="5">
    <location>
        <begin position="120"/>
        <end position="172"/>
    </location>
</feature>
<dbReference type="PANTHER" id="PTHR46203:SF1">
    <property type="entry name" value="MITOCHONDRIAL TRANSLATION RELEASE FACTOR IN RESCUE"/>
    <property type="match status" value="1"/>
</dbReference>
<evidence type="ECO:0000256" key="5">
    <source>
        <dbReference type="SAM" id="MobiDB-lite"/>
    </source>
</evidence>
<evidence type="ECO:0000313" key="8">
    <source>
        <dbReference type="Proteomes" id="UP000469558"/>
    </source>
</evidence>
<organism evidence="7 8">
    <name type="scientific">Lachnellula suecica</name>
    <dbReference type="NCBI Taxonomy" id="602035"/>
    <lineage>
        <taxon>Eukaryota</taxon>
        <taxon>Fungi</taxon>
        <taxon>Dikarya</taxon>
        <taxon>Ascomycota</taxon>
        <taxon>Pezizomycotina</taxon>
        <taxon>Leotiomycetes</taxon>
        <taxon>Helotiales</taxon>
        <taxon>Lachnaceae</taxon>
        <taxon>Lachnellula</taxon>
    </lineage>
</organism>
<dbReference type="GO" id="GO:0005739">
    <property type="term" value="C:mitochondrion"/>
    <property type="evidence" value="ECO:0007669"/>
    <property type="project" value="UniProtKB-SubCell"/>
</dbReference>
<sequence length="172" mass="19082">MLRGLLSTVRRSPALEYALRSCVAQRSITTSPAQWQKKMPDRPKPPPEDDFTEVFLKGSGPGGQKINKTSAAVQLKHIPTGLVLKVQEHRSRSQNRKLARQLLAEKLDVMERGDQSRKAVIGEIKKKKKSSATKKSKRKYKRLEENKADEASGDEGEDFAEEEGPDAGKGSA</sequence>
<dbReference type="FunFam" id="3.30.160.20:FF:000065">
    <property type="entry name" value="Peptidyl-tRNA hydrolase domain protein"/>
    <property type="match status" value="1"/>
</dbReference>
<dbReference type="GO" id="GO:0032543">
    <property type="term" value="P:mitochondrial translation"/>
    <property type="evidence" value="ECO:0007669"/>
    <property type="project" value="UniProtKB-ARBA"/>
</dbReference>
<dbReference type="InterPro" id="IPR045853">
    <property type="entry name" value="Pep_chain_release_fac_I_sf"/>
</dbReference>
<dbReference type="EMBL" id="QGMK01002904">
    <property type="protein sequence ID" value="TVY55340.1"/>
    <property type="molecule type" value="Genomic_DNA"/>
</dbReference>
<evidence type="ECO:0000256" key="4">
    <source>
        <dbReference type="ARBA" id="ARBA00023128"/>
    </source>
</evidence>
<keyword evidence="4" id="KW-0496">Mitochondrion</keyword>
<dbReference type="Pfam" id="PF00472">
    <property type="entry name" value="RF-1"/>
    <property type="match status" value="1"/>
</dbReference>
<feature type="compositionally biased region" description="Basic and acidic residues" evidence="5">
    <location>
        <begin position="38"/>
        <end position="47"/>
    </location>
</feature>
<reference evidence="7 8" key="1">
    <citation type="submission" date="2018-05" db="EMBL/GenBank/DDBJ databases">
        <title>Genome sequencing and assembly of the regulated plant pathogen Lachnellula willkommii and related sister species for the development of diagnostic species identification markers.</title>
        <authorList>
            <person name="Giroux E."/>
            <person name="Bilodeau G."/>
        </authorList>
    </citation>
    <scope>NUCLEOTIDE SEQUENCE [LARGE SCALE GENOMIC DNA]</scope>
    <source>
        <strain evidence="7 8">CBS 268.59</strain>
    </source>
</reference>
<feature type="domain" description="Prokaryotic-type class I peptide chain release factors" evidence="6">
    <location>
        <begin position="48"/>
        <end position="142"/>
    </location>
</feature>
<feature type="compositionally biased region" description="Basic residues" evidence="5">
    <location>
        <begin position="125"/>
        <end position="141"/>
    </location>
</feature>
<evidence type="ECO:0000256" key="2">
    <source>
        <dbReference type="ARBA" id="ARBA00010835"/>
    </source>
</evidence>
<comment type="subcellular location">
    <subcellularLocation>
        <location evidence="1">Mitochondrion</location>
    </subcellularLocation>
</comment>
<dbReference type="OrthoDB" id="277888at2759"/>
<comment type="caution">
    <text evidence="7">The sequence shown here is derived from an EMBL/GenBank/DDBJ whole genome shotgun (WGS) entry which is preliminary data.</text>
</comment>
<name>A0A8T9BRB2_9HELO</name>
<gene>
    <name evidence="7" type="ORF">LSUE1_G009191</name>
</gene>
<dbReference type="SUPFAM" id="SSF75620">
    <property type="entry name" value="Release factor"/>
    <property type="match status" value="1"/>
</dbReference>
<evidence type="ECO:0000256" key="3">
    <source>
        <dbReference type="ARBA" id="ARBA00022946"/>
    </source>
</evidence>
<keyword evidence="8" id="KW-1185">Reference proteome</keyword>
<dbReference type="InterPro" id="IPR052405">
    <property type="entry name" value="Mito_Transl_Release_Factor"/>
</dbReference>
<comment type="similarity">
    <text evidence="2">Belongs to the prokaryotic/mitochondrial release factor family.</text>
</comment>
<dbReference type="InterPro" id="IPR000352">
    <property type="entry name" value="Pep_chain_release_fac_I"/>
</dbReference>
<dbReference type="PANTHER" id="PTHR46203">
    <property type="entry name" value="PROBABLE PEPTIDE CHAIN RELEASE FACTOR C12ORF65"/>
    <property type="match status" value="1"/>
</dbReference>
<dbReference type="AlphaFoldDB" id="A0A8T9BRB2"/>
<dbReference type="Proteomes" id="UP000469558">
    <property type="component" value="Unassembled WGS sequence"/>
</dbReference>
<feature type="compositionally biased region" description="Acidic residues" evidence="5">
    <location>
        <begin position="151"/>
        <end position="165"/>
    </location>
</feature>
<evidence type="ECO:0000259" key="6">
    <source>
        <dbReference type="Pfam" id="PF00472"/>
    </source>
</evidence>
<proteinExistence type="inferred from homology"/>
<evidence type="ECO:0000313" key="7">
    <source>
        <dbReference type="EMBL" id="TVY55340.1"/>
    </source>
</evidence>